<keyword evidence="4" id="KW-1185">Reference proteome</keyword>
<accession>A0A4Z0BCH7</accession>
<proteinExistence type="predicted"/>
<keyword evidence="2" id="KW-0812">Transmembrane</keyword>
<evidence type="ECO:0000256" key="2">
    <source>
        <dbReference type="SAM" id="Phobius"/>
    </source>
</evidence>
<protein>
    <submittedName>
        <fullName evidence="3">Prepilin-type N-terminal cleavage/methylation domain-containing protein</fullName>
    </submittedName>
</protein>
<reference evidence="3 4" key="1">
    <citation type="submission" date="2019-03" db="EMBL/GenBank/DDBJ databases">
        <title>Ramlibacter sp. 18x22-1, whole genome shotgun sequence.</title>
        <authorList>
            <person name="Zhang X."/>
            <person name="Feng G."/>
            <person name="Zhu H."/>
        </authorList>
    </citation>
    <scope>NUCLEOTIDE SEQUENCE [LARGE SCALE GENOMIC DNA]</scope>
    <source>
        <strain evidence="3 4">18x22-1</strain>
    </source>
</reference>
<dbReference type="Gene3D" id="3.30.700.10">
    <property type="entry name" value="Glycoprotein, Type 4 Pilin"/>
    <property type="match status" value="1"/>
</dbReference>
<dbReference type="Proteomes" id="UP000297839">
    <property type="component" value="Unassembled WGS sequence"/>
</dbReference>
<dbReference type="SUPFAM" id="SSF54523">
    <property type="entry name" value="Pili subunits"/>
    <property type="match status" value="1"/>
</dbReference>
<dbReference type="RefSeq" id="WP_135251701.1">
    <property type="nucleotide sequence ID" value="NZ_SMLK01000012.1"/>
</dbReference>
<dbReference type="GO" id="GO:0015627">
    <property type="term" value="C:type II protein secretion system complex"/>
    <property type="evidence" value="ECO:0007669"/>
    <property type="project" value="InterPro"/>
</dbReference>
<dbReference type="PRINTS" id="PR00813">
    <property type="entry name" value="BCTERIALGSPG"/>
</dbReference>
<evidence type="ECO:0000313" key="4">
    <source>
        <dbReference type="Proteomes" id="UP000297839"/>
    </source>
</evidence>
<name>A0A4Z0BCH7_9BURK</name>
<keyword evidence="2" id="KW-0472">Membrane</keyword>
<dbReference type="InterPro" id="IPR045584">
    <property type="entry name" value="Pilin-like"/>
</dbReference>
<keyword evidence="1" id="KW-0488">Methylation</keyword>
<dbReference type="InterPro" id="IPR000983">
    <property type="entry name" value="Bac_GSPG_pilin"/>
</dbReference>
<dbReference type="OrthoDB" id="9795612at2"/>
<dbReference type="NCBIfam" id="TIGR02532">
    <property type="entry name" value="IV_pilin_GFxxxE"/>
    <property type="match status" value="1"/>
</dbReference>
<dbReference type="PROSITE" id="PS51257">
    <property type="entry name" value="PROKAR_LIPOPROTEIN"/>
    <property type="match status" value="1"/>
</dbReference>
<keyword evidence="2" id="KW-1133">Transmembrane helix</keyword>
<feature type="transmembrane region" description="Helical" evidence="2">
    <location>
        <begin position="20"/>
        <end position="41"/>
    </location>
</feature>
<gene>
    <name evidence="3" type="ORF">EZ216_20720</name>
</gene>
<evidence type="ECO:0000313" key="3">
    <source>
        <dbReference type="EMBL" id="TFY96361.1"/>
    </source>
</evidence>
<organism evidence="3 4">
    <name type="scientific">Ramlibacter humi</name>
    <dbReference type="NCBI Taxonomy" id="2530451"/>
    <lineage>
        <taxon>Bacteria</taxon>
        <taxon>Pseudomonadati</taxon>
        <taxon>Pseudomonadota</taxon>
        <taxon>Betaproteobacteria</taxon>
        <taxon>Burkholderiales</taxon>
        <taxon>Comamonadaceae</taxon>
        <taxon>Ramlibacter</taxon>
    </lineage>
</organism>
<sequence>MKLRPPWQSVTASACLGYTFVELLIVLALIALLLGIAFPRYTSAVDGAKERARAQNLDTLRDALDKFRADQGRYPAELAELVQKQYLRKIPLDPVTGTSQWRLVPTAQKADGGMVDILPPEDLLPASPVPAEAPT</sequence>
<comment type="caution">
    <text evidence="3">The sequence shown here is derived from an EMBL/GenBank/DDBJ whole genome shotgun (WGS) entry which is preliminary data.</text>
</comment>
<dbReference type="EMBL" id="SMLK01000012">
    <property type="protein sequence ID" value="TFY96361.1"/>
    <property type="molecule type" value="Genomic_DNA"/>
</dbReference>
<dbReference type="GO" id="GO:0015628">
    <property type="term" value="P:protein secretion by the type II secretion system"/>
    <property type="evidence" value="ECO:0007669"/>
    <property type="project" value="InterPro"/>
</dbReference>
<dbReference type="InterPro" id="IPR012902">
    <property type="entry name" value="N_methyl_site"/>
</dbReference>
<dbReference type="AlphaFoldDB" id="A0A4Z0BCH7"/>
<evidence type="ECO:0000256" key="1">
    <source>
        <dbReference type="ARBA" id="ARBA00022481"/>
    </source>
</evidence>
<dbReference type="Pfam" id="PF07963">
    <property type="entry name" value="N_methyl"/>
    <property type="match status" value="1"/>
</dbReference>